<keyword evidence="4" id="KW-0547">Nucleotide-binding</keyword>
<dbReference type="GO" id="GO:0006189">
    <property type="term" value="P:'de novo' IMP biosynthetic process"/>
    <property type="evidence" value="ECO:0007669"/>
    <property type="project" value="UniProtKB-UniPathway"/>
</dbReference>
<keyword evidence="6" id="KW-0067">ATP-binding</keyword>
<dbReference type="InterPro" id="IPR028923">
    <property type="entry name" value="SAICAR_synt/ADE2_N"/>
</dbReference>
<evidence type="ECO:0000256" key="1">
    <source>
        <dbReference type="ARBA" id="ARBA00004672"/>
    </source>
</evidence>
<dbReference type="PANTHER" id="PTHR43700:SF1">
    <property type="entry name" value="PHOSPHORIBOSYLAMINOIMIDAZOLE-SUCCINOCARBOXAMIDE SYNTHASE"/>
    <property type="match status" value="1"/>
</dbReference>
<evidence type="ECO:0000259" key="10">
    <source>
        <dbReference type="Pfam" id="PF01259"/>
    </source>
</evidence>
<dbReference type="Proteomes" id="UP000236333">
    <property type="component" value="Unassembled WGS sequence"/>
</dbReference>
<evidence type="ECO:0000313" key="12">
    <source>
        <dbReference type="Proteomes" id="UP000236333"/>
    </source>
</evidence>
<evidence type="ECO:0000256" key="3">
    <source>
        <dbReference type="ARBA" id="ARBA00022598"/>
    </source>
</evidence>
<keyword evidence="3" id="KW-0436">Ligase</keyword>
<evidence type="ECO:0000256" key="2">
    <source>
        <dbReference type="ARBA" id="ARBA00012217"/>
    </source>
</evidence>
<dbReference type="UniPathway" id="UPA00074">
    <property type="reaction ID" value="UER00131"/>
</dbReference>
<evidence type="ECO:0000256" key="7">
    <source>
        <dbReference type="ARBA" id="ARBA00030409"/>
    </source>
</evidence>
<dbReference type="OrthoDB" id="9991235at2759"/>
<accession>A0A2J7ZN10</accession>
<evidence type="ECO:0000256" key="9">
    <source>
        <dbReference type="SAM" id="SignalP"/>
    </source>
</evidence>
<dbReference type="EMBL" id="PGGS01000828">
    <property type="protein sequence ID" value="PNH01647.1"/>
    <property type="molecule type" value="Genomic_DNA"/>
</dbReference>
<evidence type="ECO:0000256" key="6">
    <source>
        <dbReference type="ARBA" id="ARBA00022840"/>
    </source>
</evidence>
<name>A0A2J7ZN10_9CHLO</name>
<comment type="catalytic activity">
    <reaction evidence="8">
        <text>5-amino-1-(5-phospho-D-ribosyl)imidazole-4-carboxylate + L-aspartate + ATP = (2S)-2-[5-amino-1-(5-phospho-beta-D-ribosyl)imidazole-4-carboxamido]succinate + ADP + phosphate + 2 H(+)</text>
        <dbReference type="Rhea" id="RHEA:22628"/>
        <dbReference type="ChEBI" id="CHEBI:15378"/>
        <dbReference type="ChEBI" id="CHEBI:29991"/>
        <dbReference type="ChEBI" id="CHEBI:30616"/>
        <dbReference type="ChEBI" id="CHEBI:43474"/>
        <dbReference type="ChEBI" id="CHEBI:58443"/>
        <dbReference type="ChEBI" id="CHEBI:77657"/>
        <dbReference type="ChEBI" id="CHEBI:456216"/>
        <dbReference type="EC" id="6.3.2.6"/>
    </reaction>
</comment>
<dbReference type="SUPFAM" id="SSF56104">
    <property type="entry name" value="SAICAR synthase-like"/>
    <property type="match status" value="1"/>
</dbReference>
<dbReference type="GO" id="GO:0005524">
    <property type="term" value="F:ATP binding"/>
    <property type="evidence" value="ECO:0007669"/>
    <property type="project" value="UniProtKB-KW"/>
</dbReference>
<evidence type="ECO:0000313" key="11">
    <source>
        <dbReference type="EMBL" id="PNH01647.1"/>
    </source>
</evidence>
<dbReference type="EC" id="6.3.2.6" evidence="2"/>
<feature type="domain" description="SAICAR synthetase/ADE2 N-terminal" evidence="10">
    <location>
        <begin position="111"/>
        <end position="197"/>
    </location>
</feature>
<feature type="chain" id="PRO_5014395384" description="phosphoribosylaminoimidazolesuccinocarboxamide synthase" evidence="9">
    <location>
        <begin position="18"/>
        <end position="201"/>
    </location>
</feature>
<comment type="pathway">
    <text evidence="1">Purine metabolism; IMP biosynthesis via de novo pathway; 5-amino-1-(5-phospho-D-ribosyl)imidazole-4-carboxamide from 5-amino-1-(5-phospho-D-ribosyl)imidazole-4-carboxylate: step 1/2.</text>
</comment>
<evidence type="ECO:0000256" key="4">
    <source>
        <dbReference type="ARBA" id="ARBA00022741"/>
    </source>
</evidence>
<keyword evidence="5" id="KW-0658">Purine biosynthesis</keyword>
<dbReference type="GO" id="GO:0004639">
    <property type="term" value="F:phosphoribosylaminoimidazolesuccinocarboxamide synthase activity"/>
    <property type="evidence" value="ECO:0007669"/>
    <property type="project" value="UniProtKB-EC"/>
</dbReference>
<dbReference type="Pfam" id="PF01259">
    <property type="entry name" value="SAICAR_synt"/>
    <property type="match status" value="1"/>
</dbReference>
<keyword evidence="9" id="KW-0732">Signal</keyword>
<keyword evidence="12" id="KW-1185">Reference proteome</keyword>
<evidence type="ECO:0000256" key="8">
    <source>
        <dbReference type="ARBA" id="ARBA00048475"/>
    </source>
</evidence>
<proteinExistence type="predicted"/>
<feature type="signal peptide" evidence="9">
    <location>
        <begin position="1"/>
        <end position="17"/>
    </location>
</feature>
<dbReference type="PANTHER" id="PTHR43700">
    <property type="entry name" value="PHOSPHORIBOSYLAMINOIMIDAZOLE-SUCCINOCARBOXAMIDE SYNTHASE"/>
    <property type="match status" value="1"/>
</dbReference>
<dbReference type="FunFam" id="3.30.200.20:FF:000199">
    <property type="entry name" value="Phosphoribosylaminoimidazole-succinocarboxamide synthase"/>
    <property type="match status" value="1"/>
</dbReference>
<comment type="caution">
    <text evidence="11">The sequence shown here is derived from an EMBL/GenBank/DDBJ whole genome shotgun (WGS) entry which is preliminary data.</text>
</comment>
<protein>
    <recommendedName>
        <fullName evidence="2">phosphoribosylaminoimidazolesuccinocarboxamide synthase</fullName>
        <ecNumber evidence="2">6.3.2.6</ecNumber>
    </recommendedName>
    <alternativeName>
        <fullName evidence="7">SAICAR synthetase</fullName>
    </alternativeName>
</protein>
<reference evidence="11 12" key="1">
    <citation type="journal article" date="2017" name="Mol. Biol. Evol.">
        <title>The 4-celled Tetrabaena socialis nuclear genome reveals the essential components for genetic control of cell number at the origin of multicellularity in the volvocine lineage.</title>
        <authorList>
            <person name="Featherston J."/>
            <person name="Arakaki Y."/>
            <person name="Hanschen E.R."/>
            <person name="Ferris P.J."/>
            <person name="Michod R.E."/>
            <person name="Olson B.J.S.C."/>
            <person name="Nozaki H."/>
            <person name="Durand P.M."/>
        </authorList>
    </citation>
    <scope>NUCLEOTIDE SEQUENCE [LARGE SCALE GENOMIC DNA]</scope>
    <source>
        <strain evidence="11 12">NIES-571</strain>
    </source>
</reference>
<organism evidence="11 12">
    <name type="scientific">Tetrabaena socialis</name>
    <dbReference type="NCBI Taxonomy" id="47790"/>
    <lineage>
        <taxon>Eukaryota</taxon>
        <taxon>Viridiplantae</taxon>
        <taxon>Chlorophyta</taxon>
        <taxon>core chlorophytes</taxon>
        <taxon>Chlorophyceae</taxon>
        <taxon>CS clade</taxon>
        <taxon>Chlamydomonadales</taxon>
        <taxon>Tetrabaenaceae</taxon>
        <taxon>Tetrabaena</taxon>
    </lineage>
</organism>
<dbReference type="Gene3D" id="3.30.200.20">
    <property type="entry name" value="Phosphorylase Kinase, domain 1"/>
    <property type="match status" value="1"/>
</dbReference>
<dbReference type="GO" id="GO:0009570">
    <property type="term" value="C:chloroplast stroma"/>
    <property type="evidence" value="ECO:0007669"/>
    <property type="project" value="TreeGrafter"/>
</dbReference>
<sequence>MGIGCVVTIAMLELLCGFQQRTVRTVRRKYQTMRSLAGRTAPCRSAAPLRHAAARRARASSLVVRAQVPTAAPPAPTVESISGVRAEVVEAIAAARLNCLTATDLPLPNRRQGKVRDTYDLGDKVVIVTTDRQSAFDRLLACVPFKGQVLNQTAAWWFDNTAHIVPSALLSTPDPNVSVMKKCKVFPVEFVCRGYMTAPGN</sequence>
<gene>
    <name evidence="11" type="ORF">TSOC_012448</name>
</gene>
<evidence type="ECO:0000256" key="5">
    <source>
        <dbReference type="ARBA" id="ARBA00022755"/>
    </source>
</evidence>
<dbReference type="AlphaFoldDB" id="A0A2J7ZN10"/>